<feature type="domain" description="Inward rectifier potassium channel C-terminal" evidence="15">
    <location>
        <begin position="438"/>
        <end position="505"/>
    </location>
</feature>
<feature type="compositionally biased region" description="Basic and acidic residues" evidence="12">
    <location>
        <begin position="32"/>
        <end position="44"/>
    </location>
</feature>
<dbReference type="InterPro" id="IPR040445">
    <property type="entry name" value="Kir_TM"/>
</dbReference>
<keyword evidence="5 11" id="KW-0851">Voltage-gated channel</keyword>
<dbReference type="Proteomes" id="UP000095751">
    <property type="component" value="Unassembled WGS sequence"/>
</dbReference>
<dbReference type="InParanoid" id="A0A1E7FLW1"/>
<protein>
    <recommendedName>
        <fullName evidence="18">E set domain-containing protein</fullName>
    </recommendedName>
</protein>
<dbReference type="InterPro" id="IPR014756">
    <property type="entry name" value="Ig_E-set"/>
</dbReference>
<dbReference type="InterPro" id="IPR041647">
    <property type="entry name" value="IRK_C"/>
</dbReference>
<feature type="region of interest" description="Disordered" evidence="12">
    <location>
        <begin position="1"/>
        <end position="45"/>
    </location>
</feature>
<gene>
    <name evidence="16" type="ORF">FRACYDRAFT_207359</name>
</gene>
<keyword evidence="7 13" id="KW-1133">Transmembrane helix</keyword>
<feature type="transmembrane region" description="Helical" evidence="13">
    <location>
        <begin position="148"/>
        <end position="167"/>
    </location>
</feature>
<feature type="compositionally biased region" description="Acidic residues" evidence="12">
    <location>
        <begin position="552"/>
        <end position="581"/>
    </location>
</feature>
<comment type="similarity">
    <text evidence="11">Belongs to the inward rectifier-type potassium channel (TC 1.A.2.1) family.</text>
</comment>
<keyword evidence="10 11" id="KW-0407">Ion channel</keyword>
<keyword evidence="9 13" id="KW-0472">Membrane</keyword>
<dbReference type="GO" id="GO:0005242">
    <property type="term" value="F:inward rectifier potassium channel activity"/>
    <property type="evidence" value="ECO:0007669"/>
    <property type="project" value="InterPro"/>
</dbReference>
<dbReference type="GO" id="GO:0034702">
    <property type="term" value="C:monoatomic ion channel complex"/>
    <property type="evidence" value="ECO:0007669"/>
    <property type="project" value="UniProtKB-KW"/>
</dbReference>
<evidence type="ECO:0000256" key="6">
    <source>
        <dbReference type="ARBA" id="ARBA00022958"/>
    </source>
</evidence>
<evidence type="ECO:0000256" key="9">
    <source>
        <dbReference type="ARBA" id="ARBA00023136"/>
    </source>
</evidence>
<evidence type="ECO:0000256" key="12">
    <source>
        <dbReference type="SAM" id="MobiDB-lite"/>
    </source>
</evidence>
<feature type="region of interest" description="Disordered" evidence="12">
    <location>
        <begin position="64"/>
        <end position="89"/>
    </location>
</feature>
<feature type="compositionally biased region" description="Low complexity" evidence="12">
    <location>
        <begin position="1"/>
        <end position="17"/>
    </location>
</feature>
<accession>A0A1E7FLW1</accession>
<dbReference type="Gene3D" id="2.60.40.1400">
    <property type="entry name" value="G protein-activated inward rectifier potassium channel 1"/>
    <property type="match status" value="1"/>
</dbReference>
<evidence type="ECO:0000259" key="14">
    <source>
        <dbReference type="Pfam" id="PF01007"/>
    </source>
</evidence>
<dbReference type="EMBL" id="KV784356">
    <property type="protein sequence ID" value="OEU19055.1"/>
    <property type="molecule type" value="Genomic_DNA"/>
</dbReference>
<evidence type="ECO:0000256" key="5">
    <source>
        <dbReference type="ARBA" id="ARBA00022882"/>
    </source>
</evidence>
<dbReference type="PANTHER" id="PTHR11767:SF103">
    <property type="entry name" value="POTASSIUM CHANNEL INWARDLY RECTIFYING TRANSMEMBRANE DOMAIN-CONTAINING PROTEIN"/>
    <property type="match status" value="1"/>
</dbReference>
<dbReference type="KEGG" id="fcy:FRACYDRAFT_207359"/>
<organism evidence="16 17">
    <name type="scientific">Fragilariopsis cylindrus CCMP1102</name>
    <dbReference type="NCBI Taxonomy" id="635003"/>
    <lineage>
        <taxon>Eukaryota</taxon>
        <taxon>Sar</taxon>
        <taxon>Stramenopiles</taxon>
        <taxon>Ochrophyta</taxon>
        <taxon>Bacillariophyta</taxon>
        <taxon>Bacillariophyceae</taxon>
        <taxon>Bacillariophycidae</taxon>
        <taxon>Bacillariales</taxon>
        <taxon>Bacillariaceae</taxon>
        <taxon>Fragilariopsis</taxon>
    </lineage>
</organism>
<dbReference type="GO" id="GO:1990573">
    <property type="term" value="P:potassium ion import across plasma membrane"/>
    <property type="evidence" value="ECO:0007669"/>
    <property type="project" value="TreeGrafter"/>
</dbReference>
<proteinExistence type="inferred from homology"/>
<dbReference type="Pfam" id="PF17655">
    <property type="entry name" value="IRK_C"/>
    <property type="match status" value="1"/>
</dbReference>
<evidence type="ECO:0000256" key="3">
    <source>
        <dbReference type="ARBA" id="ARBA00022538"/>
    </source>
</evidence>
<keyword evidence="4 11" id="KW-0812">Transmembrane</keyword>
<dbReference type="Gene3D" id="1.10.287.70">
    <property type="match status" value="1"/>
</dbReference>
<feature type="transmembrane region" description="Helical" evidence="13">
    <location>
        <begin position="232"/>
        <end position="253"/>
    </location>
</feature>
<dbReference type="PRINTS" id="PR01320">
    <property type="entry name" value="KIRCHANNEL"/>
</dbReference>
<feature type="compositionally biased region" description="Low complexity" evidence="12">
    <location>
        <begin position="504"/>
        <end position="532"/>
    </location>
</feature>
<dbReference type="Pfam" id="PF01007">
    <property type="entry name" value="IRK"/>
    <property type="match status" value="1"/>
</dbReference>
<dbReference type="SUPFAM" id="SSF81296">
    <property type="entry name" value="E set domains"/>
    <property type="match status" value="1"/>
</dbReference>
<evidence type="ECO:0000256" key="11">
    <source>
        <dbReference type="RuleBase" id="RU003822"/>
    </source>
</evidence>
<keyword evidence="2 11" id="KW-0813">Transport</keyword>
<keyword evidence="8 11" id="KW-0406">Ion transport</keyword>
<keyword evidence="17" id="KW-1185">Reference proteome</keyword>
<keyword evidence="3 11" id="KW-0633">Potassium transport</keyword>
<evidence type="ECO:0000256" key="1">
    <source>
        <dbReference type="ARBA" id="ARBA00004141"/>
    </source>
</evidence>
<evidence type="ECO:0000256" key="10">
    <source>
        <dbReference type="ARBA" id="ARBA00023303"/>
    </source>
</evidence>
<dbReference type="SUPFAM" id="SSF81324">
    <property type="entry name" value="Voltage-gated potassium channels"/>
    <property type="match status" value="1"/>
</dbReference>
<dbReference type="AlphaFoldDB" id="A0A1E7FLW1"/>
<dbReference type="GO" id="GO:0034765">
    <property type="term" value="P:regulation of monoatomic ion transmembrane transport"/>
    <property type="evidence" value="ECO:0007669"/>
    <property type="project" value="TreeGrafter"/>
</dbReference>
<dbReference type="PANTHER" id="PTHR11767">
    <property type="entry name" value="INWARD RECTIFIER POTASSIUM CHANNEL"/>
    <property type="match status" value="1"/>
</dbReference>
<feature type="region of interest" description="Disordered" evidence="12">
    <location>
        <begin position="504"/>
        <end position="581"/>
    </location>
</feature>
<evidence type="ECO:0008006" key="18">
    <source>
        <dbReference type="Google" id="ProtNLM"/>
    </source>
</evidence>
<comment type="subcellular location">
    <subcellularLocation>
        <location evidence="1 11">Membrane</location>
        <topology evidence="1 11">Multi-pass membrane protein</topology>
    </subcellularLocation>
</comment>
<evidence type="ECO:0000259" key="15">
    <source>
        <dbReference type="Pfam" id="PF17655"/>
    </source>
</evidence>
<evidence type="ECO:0000256" key="4">
    <source>
        <dbReference type="ARBA" id="ARBA00022692"/>
    </source>
</evidence>
<feature type="compositionally biased region" description="Polar residues" evidence="12">
    <location>
        <begin position="539"/>
        <end position="549"/>
    </location>
</feature>
<name>A0A1E7FLW1_9STRA</name>
<evidence type="ECO:0000256" key="2">
    <source>
        <dbReference type="ARBA" id="ARBA00022448"/>
    </source>
</evidence>
<evidence type="ECO:0000313" key="16">
    <source>
        <dbReference type="EMBL" id="OEU19055.1"/>
    </source>
</evidence>
<dbReference type="InterPro" id="IPR013518">
    <property type="entry name" value="K_chnl_inward-rec_Kir_cyto"/>
</dbReference>
<dbReference type="OrthoDB" id="41961at2759"/>
<keyword evidence="6 11" id="KW-0630">Potassium</keyword>
<evidence type="ECO:0000256" key="7">
    <source>
        <dbReference type="ARBA" id="ARBA00022989"/>
    </source>
</evidence>
<evidence type="ECO:0000256" key="8">
    <source>
        <dbReference type="ARBA" id="ARBA00023065"/>
    </source>
</evidence>
<feature type="domain" description="Potassium channel inwardly rectifying transmembrane" evidence="14">
    <location>
        <begin position="113"/>
        <end position="256"/>
    </location>
</feature>
<feature type="transmembrane region" description="Helical" evidence="13">
    <location>
        <begin position="188"/>
        <end position="212"/>
    </location>
</feature>
<dbReference type="InterPro" id="IPR016449">
    <property type="entry name" value="K_chnl_inward-rec_Kir"/>
</dbReference>
<reference evidence="16 17" key="1">
    <citation type="submission" date="2016-09" db="EMBL/GenBank/DDBJ databases">
        <title>Extensive genetic diversity and differential bi-allelic expression allows diatom success in the polar Southern Ocean.</title>
        <authorList>
            <consortium name="DOE Joint Genome Institute"/>
            <person name="Mock T."/>
            <person name="Otillar R.P."/>
            <person name="Strauss J."/>
            <person name="Dupont C."/>
            <person name="Frickenhaus S."/>
            <person name="Maumus F."/>
            <person name="Mcmullan M."/>
            <person name="Sanges R."/>
            <person name="Schmutz J."/>
            <person name="Toseland A."/>
            <person name="Valas R."/>
            <person name="Veluchamy A."/>
            <person name="Ward B.J."/>
            <person name="Allen A."/>
            <person name="Barry K."/>
            <person name="Falciatore A."/>
            <person name="Ferrante M."/>
            <person name="Fortunato A.E."/>
            <person name="Gloeckner G."/>
            <person name="Gruber A."/>
            <person name="Hipkin R."/>
            <person name="Janech M."/>
            <person name="Kroth P."/>
            <person name="Leese F."/>
            <person name="Lindquist E."/>
            <person name="Lyon B.R."/>
            <person name="Martin J."/>
            <person name="Mayer C."/>
            <person name="Parker M."/>
            <person name="Quesneville H."/>
            <person name="Raymond J."/>
            <person name="Uhlig C."/>
            <person name="Valentin K.U."/>
            <person name="Worden A.Z."/>
            <person name="Armbrust E.V."/>
            <person name="Bowler C."/>
            <person name="Green B."/>
            <person name="Moulton V."/>
            <person name="Van Oosterhout C."/>
            <person name="Grigoriev I."/>
        </authorList>
    </citation>
    <scope>NUCLEOTIDE SEQUENCE [LARGE SCALE GENOMIC DNA]</scope>
    <source>
        <strain evidence="16 17">CCMP1102</strain>
    </source>
</reference>
<dbReference type="GO" id="GO:0005886">
    <property type="term" value="C:plasma membrane"/>
    <property type="evidence" value="ECO:0007669"/>
    <property type="project" value="TreeGrafter"/>
</dbReference>
<evidence type="ECO:0000313" key="17">
    <source>
        <dbReference type="Proteomes" id="UP000095751"/>
    </source>
</evidence>
<feature type="compositionally biased region" description="Low complexity" evidence="12">
    <location>
        <begin position="71"/>
        <end position="85"/>
    </location>
</feature>
<sequence length="610" mass="69170">MSIDFFNGDSDGSNGSGINEYDDDISNDVGNDNDKNNDKDDGIRRRLLVRQHQKEIGFGITTTHHTHHQTHSNNNDNSNNNCTSSSKDRHRRISQVDLPRMVHRNLPFFQSRNNVRMKNSDTKLLWRLMILDWFHSLLRLPAYLSISFLLFLWILLVIFYAAIYWYIDNIQYGSIDCGLGPTLSSQGTANIPIVFMGAFAFSLETCTTVGYGLPGASDAFFEEGCELLVITIFTQMMWSMMFNAFLFSFFFSLMSKSEFRSSQIIFTNKLLINVNTDGKKAYARLQCYDIDSSHPLVEAHARMYVLDHKLKMHPLRLADPNDDLGGVLYPSVPSDIVHLIDHHSVLSPRSKCPLIESSNGLTLRSVDSHTGNRDEIICPICGEAYGTYKRLQTHIDYNAMIESTTSTTENNFIFPKGKSHIDFIVPKIEPLTLEEVRNHIEHTLSEIIVVVEAIDPQLSGTFQSLQSYKYNDIVFGAEFTNCMSSKDGIFCVDMKRFHKTCSQSSSIHSTDSSIINNDNSNSNNNSSSISSSHKQKSTFAGTRSLSNISERSDEDSNDENDGDGDDDNDNDNDDNDDDEENINYFRRSYNTFESSTRQSSFWRDSKPTIV</sequence>
<evidence type="ECO:0000256" key="13">
    <source>
        <dbReference type="SAM" id="Phobius"/>
    </source>
</evidence>